<evidence type="ECO:0000256" key="4">
    <source>
        <dbReference type="ARBA" id="ARBA00022490"/>
    </source>
</evidence>
<protein>
    <recommendedName>
        <fullName evidence="7">F-actin-capping protein subunit beta</fullName>
    </recommendedName>
</protein>
<dbReference type="Gene3D" id="3.90.1150.210">
    <property type="entry name" value="F-actin capping protein, beta subunit"/>
    <property type="match status" value="1"/>
</dbReference>
<evidence type="ECO:0000256" key="3">
    <source>
        <dbReference type="ARBA" id="ARBA00022467"/>
    </source>
</evidence>
<evidence type="ECO:0000256" key="1">
    <source>
        <dbReference type="ARBA" id="ARBA00004245"/>
    </source>
</evidence>
<dbReference type="AlphaFoldDB" id="A0A7S2BI12"/>
<dbReference type="GO" id="GO:0051015">
    <property type="term" value="F:actin filament binding"/>
    <property type="evidence" value="ECO:0007669"/>
    <property type="project" value="TreeGrafter"/>
</dbReference>
<dbReference type="PANTHER" id="PTHR10619:SF0">
    <property type="entry name" value="F-ACTIN-CAPPING PROTEIN SUBUNIT BETA ISOFORMS 1 AND 2"/>
    <property type="match status" value="1"/>
</dbReference>
<evidence type="ECO:0000256" key="2">
    <source>
        <dbReference type="ARBA" id="ARBA00006039"/>
    </source>
</evidence>
<dbReference type="PRINTS" id="PR00192">
    <property type="entry name" value="FACTINCAPB"/>
</dbReference>
<reference evidence="8" key="1">
    <citation type="submission" date="2021-01" db="EMBL/GenBank/DDBJ databases">
        <authorList>
            <person name="Corre E."/>
            <person name="Pelletier E."/>
            <person name="Niang G."/>
            <person name="Scheremetjew M."/>
            <person name="Finn R."/>
            <person name="Kale V."/>
            <person name="Holt S."/>
            <person name="Cochrane G."/>
            <person name="Meng A."/>
            <person name="Brown T."/>
            <person name="Cohen L."/>
        </authorList>
    </citation>
    <scope>NUCLEOTIDE SEQUENCE</scope>
    <source>
        <strain evidence="8">RCC1693</strain>
    </source>
</reference>
<dbReference type="InterPro" id="IPR037282">
    <property type="entry name" value="CapZ_alpha/beta"/>
</dbReference>
<dbReference type="PROSITE" id="PS00231">
    <property type="entry name" value="F_ACTIN_CAPPING_BETA"/>
    <property type="match status" value="1"/>
</dbReference>
<evidence type="ECO:0000313" key="8">
    <source>
        <dbReference type="EMBL" id="CAD9397618.1"/>
    </source>
</evidence>
<dbReference type="Pfam" id="PF01115">
    <property type="entry name" value="F_actin_cap_B"/>
    <property type="match status" value="1"/>
</dbReference>
<keyword evidence="5 7" id="KW-0009">Actin-binding</keyword>
<dbReference type="InterPro" id="IPR043175">
    <property type="entry name" value="CAPZB_N"/>
</dbReference>
<evidence type="ECO:0000256" key="6">
    <source>
        <dbReference type="ARBA" id="ARBA00023212"/>
    </source>
</evidence>
<keyword evidence="6 7" id="KW-0206">Cytoskeleton</keyword>
<comment type="subunit">
    <text evidence="7">Heterodimer of an alpha and a beta subunit.</text>
</comment>
<gene>
    <name evidence="8" type="ORF">FPAR1323_LOCUS4246</name>
</gene>
<dbReference type="GO" id="GO:0005737">
    <property type="term" value="C:cytoplasm"/>
    <property type="evidence" value="ECO:0007669"/>
    <property type="project" value="InterPro"/>
</dbReference>
<dbReference type="PANTHER" id="PTHR10619">
    <property type="entry name" value="F-ACTIN-CAPPING PROTEIN SUBUNIT BETA"/>
    <property type="match status" value="1"/>
</dbReference>
<dbReference type="GO" id="GO:0030036">
    <property type="term" value="P:actin cytoskeleton organization"/>
    <property type="evidence" value="ECO:0007669"/>
    <property type="project" value="InterPro"/>
</dbReference>
<keyword evidence="3 7" id="KW-0117">Actin capping</keyword>
<comment type="subcellular location">
    <subcellularLocation>
        <location evidence="1 7">Cytoplasm</location>
        <location evidence="1 7">Cytoskeleton</location>
    </subcellularLocation>
</comment>
<evidence type="ECO:0000256" key="5">
    <source>
        <dbReference type="ARBA" id="ARBA00023203"/>
    </source>
</evidence>
<dbReference type="EMBL" id="HBGT01007841">
    <property type="protein sequence ID" value="CAD9397618.1"/>
    <property type="molecule type" value="Transcribed_RNA"/>
</dbReference>
<sequence>MASAPDPITSSLSIMRRMPPNKIEQNLSGLLNLIPDQTDELLQRVDQPLEEATCSVTKKKYLLCDYNRDGDSYRSPWSNAYEPALDDGFQPSDALRAMEVDANTLYDSYREQYYEGGVSSVYLWDLDTGFAGCFLVKKTVQGHAFVSDGGWDSIHVVEVTEKGDGKATYKLTSTLMLTMGVQKASVGDSNLSGCMTKQKELTLPVTEVKPHIVNIGSMIEDMEIDMRSNMDNLYIQKTREIVNSMRRVTGAPKQGQNFTANLNAAVAAHGASRKVDG</sequence>
<dbReference type="FunFam" id="1.20.58.570:FF:000001">
    <property type="entry name" value="F-actin-capping protein subunit beta"/>
    <property type="match status" value="1"/>
</dbReference>
<organism evidence="8">
    <name type="scientific">Florenciella parvula</name>
    <dbReference type="NCBI Taxonomy" id="236787"/>
    <lineage>
        <taxon>Eukaryota</taxon>
        <taxon>Sar</taxon>
        <taxon>Stramenopiles</taxon>
        <taxon>Ochrophyta</taxon>
        <taxon>Dictyochophyceae</taxon>
        <taxon>Florenciellales</taxon>
        <taxon>Florenciella</taxon>
    </lineage>
</organism>
<dbReference type="InterPro" id="IPR042276">
    <property type="entry name" value="CapZ_alpha/beta_2"/>
</dbReference>
<dbReference type="InterPro" id="IPR019771">
    <property type="entry name" value="F-actin_capping_bsu_CS"/>
</dbReference>
<dbReference type="Gene3D" id="1.20.58.570">
    <property type="match status" value="1"/>
</dbReference>
<dbReference type="InterPro" id="IPR001698">
    <property type="entry name" value="CAPZB"/>
</dbReference>
<keyword evidence="4 7" id="KW-0963">Cytoplasm</keyword>
<proteinExistence type="inferred from homology"/>
<dbReference type="SUPFAM" id="SSF90096">
    <property type="entry name" value="Subunits of heterodimeric actin filament capping protein Capz"/>
    <property type="match status" value="1"/>
</dbReference>
<dbReference type="GO" id="GO:0051016">
    <property type="term" value="P:barbed-end actin filament capping"/>
    <property type="evidence" value="ECO:0007669"/>
    <property type="project" value="UniProtKB-UniRule"/>
</dbReference>
<name>A0A7S2BI12_9STRA</name>
<comment type="function">
    <text evidence="7">F-actin-capping proteins bind in a Ca(2+)-independent manner to the fast growing ends of actin filaments (barbed end) thereby blocking the exchange of subunits at these ends. Unlike other capping proteins (such as gelsolin and severin), these proteins do not sever actin filaments.</text>
</comment>
<dbReference type="GO" id="GO:0008290">
    <property type="term" value="C:F-actin capping protein complex"/>
    <property type="evidence" value="ECO:0007669"/>
    <property type="project" value="UniProtKB-UniRule"/>
</dbReference>
<evidence type="ECO:0000256" key="7">
    <source>
        <dbReference type="RuleBase" id="RU365078"/>
    </source>
</evidence>
<dbReference type="GO" id="GO:0000902">
    <property type="term" value="P:cell morphogenesis"/>
    <property type="evidence" value="ECO:0007669"/>
    <property type="project" value="TreeGrafter"/>
</dbReference>
<accession>A0A7S2BI12</accession>
<comment type="similarity">
    <text evidence="2 7">Belongs to the F-actin-capping protein beta subunit family.</text>
</comment>